<dbReference type="RefSeq" id="WP_203988178.1">
    <property type="nucleotide sequence ID" value="NZ_BOOU01000053.1"/>
</dbReference>
<evidence type="ECO:0000313" key="2">
    <source>
        <dbReference type="Proteomes" id="UP000655287"/>
    </source>
</evidence>
<name>A0A919R3V7_9ACTN</name>
<evidence type="ECO:0000313" key="1">
    <source>
        <dbReference type="EMBL" id="GII78828.1"/>
    </source>
</evidence>
<dbReference type="Proteomes" id="UP000655287">
    <property type="component" value="Unassembled WGS sequence"/>
</dbReference>
<dbReference type="AlphaFoldDB" id="A0A919R3V7"/>
<gene>
    <name evidence="1" type="ORF">Sru01_38100</name>
</gene>
<comment type="caution">
    <text evidence="1">The sequence shown here is derived from an EMBL/GenBank/DDBJ whole genome shotgun (WGS) entry which is preliminary data.</text>
</comment>
<organism evidence="1 2">
    <name type="scientific">Sphaerisporangium rufum</name>
    <dbReference type="NCBI Taxonomy" id="1381558"/>
    <lineage>
        <taxon>Bacteria</taxon>
        <taxon>Bacillati</taxon>
        <taxon>Actinomycetota</taxon>
        <taxon>Actinomycetes</taxon>
        <taxon>Streptosporangiales</taxon>
        <taxon>Streptosporangiaceae</taxon>
        <taxon>Sphaerisporangium</taxon>
    </lineage>
</organism>
<dbReference type="EMBL" id="BOOU01000053">
    <property type="protein sequence ID" value="GII78828.1"/>
    <property type="molecule type" value="Genomic_DNA"/>
</dbReference>
<proteinExistence type="predicted"/>
<accession>A0A919R3V7</accession>
<protein>
    <submittedName>
        <fullName evidence="1">Uncharacterized protein</fullName>
    </submittedName>
</protein>
<dbReference type="Pfam" id="PF19938">
    <property type="entry name" value="DUF6400"/>
    <property type="match status" value="1"/>
</dbReference>
<dbReference type="InterPro" id="IPR045649">
    <property type="entry name" value="DUF6400"/>
</dbReference>
<sequence length="93" mass="9520">MTNAAGGGPAEPVTSEWFEFDLAGHEARRRAEVLAALGPGWDPPAAMRAEDAAAGLLYSGLDAGQRATYRMLVAAGVLPPREGGAASDAADRP</sequence>
<reference evidence="1" key="1">
    <citation type="submission" date="2021-01" db="EMBL/GenBank/DDBJ databases">
        <title>Whole genome shotgun sequence of Sphaerisporangium rufum NBRC 109079.</title>
        <authorList>
            <person name="Komaki H."/>
            <person name="Tamura T."/>
        </authorList>
    </citation>
    <scope>NUCLEOTIDE SEQUENCE</scope>
    <source>
        <strain evidence="1">NBRC 109079</strain>
    </source>
</reference>
<keyword evidence="2" id="KW-1185">Reference proteome</keyword>